<dbReference type="Proteomes" id="UP000639772">
    <property type="component" value="Unassembled WGS sequence"/>
</dbReference>
<sequence length="152" mass="17136">MPLFTKARNRIGSKTREDSSVPTVHKIQLAPELTGMQPISTLKTKLSSIIFTMPASFAEEIRSHRTTIPIPRFIIMEQRVTEFSEASETHYLPSNRADQRLNLILRPRKMDPLASSRAFHAISLIPGFRRFASSLPPGSIIYRPGLCGVIYD</sequence>
<evidence type="ECO:0000313" key="4">
    <source>
        <dbReference type="Proteomes" id="UP000639772"/>
    </source>
</evidence>
<evidence type="ECO:0000313" key="1">
    <source>
        <dbReference type="EMBL" id="KAG0445769.1"/>
    </source>
</evidence>
<evidence type="ECO:0000313" key="3">
    <source>
        <dbReference type="Proteomes" id="UP000636800"/>
    </source>
</evidence>
<dbReference type="AlphaFoldDB" id="A0A835P4V4"/>
<proteinExistence type="predicted"/>
<organism evidence="1 4">
    <name type="scientific">Vanilla planifolia</name>
    <name type="common">Vanilla</name>
    <dbReference type="NCBI Taxonomy" id="51239"/>
    <lineage>
        <taxon>Eukaryota</taxon>
        <taxon>Viridiplantae</taxon>
        <taxon>Streptophyta</taxon>
        <taxon>Embryophyta</taxon>
        <taxon>Tracheophyta</taxon>
        <taxon>Spermatophyta</taxon>
        <taxon>Magnoliopsida</taxon>
        <taxon>Liliopsida</taxon>
        <taxon>Asparagales</taxon>
        <taxon>Orchidaceae</taxon>
        <taxon>Vanilloideae</taxon>
        <taxon>Vanilleae</taxon>
        <taxon>Vanilla</taxon>
    </lineage>
</organism>
<comment type="caution">
    <text evidence="1">The sequence shown here is derived from an EMBL/GenBank/DDBJ whole genome shotgun (WGS) entry which is preliminary data.</text>
</comment>
<gene>
    <name evidence="2" type="ORF">HPP92_029160</name>
    <name evidence="1" type="ORF">HPP92_029173</name>
</gene>
<protein>
    <submittedName>
        <fullName evidence="1">Uncharacterized protein</fullName>
    </submittedName>
</protein>
<dbReference type="EMBL" id="JADCNL010000659">
    <property type="protein sequence ID" value="KAG0445786.1"/>
    <property type="molecule type" value="Genomic_DNA"/>
</dbReference>
<name>A0A835P4V4_VANPL</name>
<dbReference type="Proteomes" id="UP000636800">
    <property type="component" value="Unassembled WGS sequence"/>
</dbReference>
<reference evidence="3 4" key="1">
    <citation type="journal article" date="2020" name="Nat. Food">
        <title>A phased Vanilla planifolia genome enables genetic improvement of flavour and production.</title>
        <authorList>
            <person name="Hasing T."/>
            <person name="Tang H."/>
            <person name="Brym M."/>
            <person name="Khazi F."/>
            <person name="Huang T."/>
            <person name="Chambers A.H."/>
        </authorList>
    </citation>
    <scope>NUCLEOTIDE SEQUENCE [LARGE SCALE GENOMIC DNA]</scope>
    <source>
        <tissue evidence="1">Leaf</tissue>
    </source>
</reference>
<evidence type="ECO:0000313" key="2">
    <source>
        <dbReference type="EMBL" id="KAG0445786.1"/>
    </source>
</evidence>
<accession>A0A835P4V4</accession>
<dbReference type="EMBL" id="JADCNM010000660">
    <property type="protein sequence ID" value="KAG0445769.1"/>
    <property type="molecule type" value="Genomic_DNA"/>
</dbReference>
<keyword evidence="3" id="KW-1185">Reference proteome</keyword>